<evidence type="ECO:0000313" key="3">
    <source>
        <dbReference type="Proteomes" id="UP000249949"/>
    </source>
</evidence>
<reference evidence="2 3" key="1">
    <citation type="journal article" date="2017" name="Environ. Microbiol.">
        <title>Genome and epigenome of a novel marine Thaumarchaeota strain suggest viral infection, phosphorothioation DNA modification and multiple restriction systems.</title>
        <authorList>
            <person name="Ahlgren N.A."/>
            <person name="Chen Y."/>
            <person name="Needham D.M."/>
            <person name="Parada A.E."/>
            <person name="Sachdeva R."/>
            <person name="Trinh V."/>
            <person name="Chen T."/>
            <person name="Fuhrman J.A."/>
        </authorList>
    </citation>
    <scope>NUCLEOTIDE SEQUENCE [LARGE SCALE GENOMIC DNA]</scope>
    <source>
        <strain evidence="2 3">SPOT01</strain>
    </source>
</reference>
<accession>A0A2Z2HLA9</accession>
<evidence type="ECO:0000313" key="2">
    <source>
        <dbReference type="EMBL" id="ARS63769.1"/>
    </source>
</evidence>
<organism evidence="2 3">
    <name type="scientific">Candidatus Nitrosomarinus catalinensis</name>
    <dbReference type="NCBI Taxonomy" id="1898749"/>
    <lineage>
        <taxon>Archaea</taxon>
        <taxon>Nitrososphaerota</taxon>
        <taxon>Nitrososphaeria</taxon>
        <taxon>Nitrosopumilales</taxon>
        <taxon>Nitrosopumilaceae</taxon>
        <taxon>Candidatus Nitrosomarinus</taxon>
    </lineage>
</organism>
<dbReference type="GeneID" id="32900639"/>
<keyword evidence="3" id="KW-1185">Reference proteome</keyword>
<dbReference type="AlphaFoldDB" id="A0A2Z2HLA9"/>
<feature type="transmembrane region" description="Helical" evidence="1">
    <location>
        <begin position="5"/>
        <end position="25"/>
    </location>
</feature>
<proteinExistence type="predicted"/>
<sequence length="318" mass="36764">MNYRILLSVFIAFFIVFGSLFFIFFNPITVESNINQYPAFSLTLDKKSQNLFLLGSSHIGHLNSSLIVNSIHESYPSTSIFNLATNGDTPNRRISDLSYITNMNPEFVFYGVSFRDFNSPNQFTSKYFLPDLKLLVDQSIPESLESLNPQFISRTIIKDILQNYGLMDVSKYDINPTNTPFFSLGNLQTIILEEPELERLLLTTDPSPQSLHIPLFNNDQVNSFKKIIQELNNNNIKVIIFTVPIHELYLDNISTENKLSFNQILNDISDEYDVKIYNFTNNYSQLKIWNNLDHIAYNENSDIFSKDISKMILTELRK</sequence>
<keyword evidence="1" id="KW-1133">Transmembrane helix</keyword>
<dbReference type="SUPFAM" id="SSF52266">
    <property type="entry name" value="SGNH hydrolase"/>
    <property type="match status" value="1"/>
</dbReference>
<dbReference type="EMBL" id="CP021324">
    <property type="protein sequence ID" value="ARS63769.1"/>
    <property type="molecule type" value="Genomic_DNA"/>
</dbReference>
<gene>
    <name evidence="2" type="ORF">NMSP_0137</name>
</gene>
<dbReference type="KEGG" id="nct:NMSP_0137"/>
<keyword evidence="1" id="KW-0472">Membrane</keyword>
<evidence type="ECO:0008006" key="4">
    <source>
        <dbReference type="Google" id="ProtNLM"/>
    </source>
</evidence>
<dbReference type="RefSeq" id="WP_086906997.1">
    <property type="nucleotide sequence ID" value="NZ_CP021324.1"/>
</dbReference>
<evidence type="ECO:0000256" key="1">
    <source>
        <dbReference type="SAM" id="Phobius"/>
    </source>
</evidence>
<name>A0A2Z2HLA9_9ARCH</name>
<protein>
    <recommendedName>
        <fullName evidence="4">SGNH/GDSL hydrolase family protein</fullName>
    </recommendedName>
</protein>
<dbReference type="OrthoDB" id="386359at2157"/>
<dbReference type="Proteomes" id="UP000249949">
    <property type="component" value="Chromosome"/>
</dbReference>
<keyword evidence="1" id="KW-0812">Transmembrane</keyword>